<name>A0A8U0HZT4_9EURY</name>
<dbReference type="GeneID" id="72187326"/>
<evidence type="ECO:0000313" key="2">
    <source>
        <dbReference type="Proteomes" id="UP000830729"/>
    </source>
</evidence>
<dbReference type="AlphaFoldDB" id="A0A8U0HZT4"/>
<dbReference type="EMBL" id="CP096660">
    <property type="protein sequence ID" value="UPV76615.1"/>
    <property type="molecule type" value="Genomic_DNA"/>
</dbReference>
<dbReference type="Proteomes" id="UP000830729">
    <property type="component" value="Plasmid unnamed1"/>
</dbReference>
<geneLocation type="plasmid" evidence="1 2">
    <name>unnamed1</name>
</geneLocation>
<keyword evidence="1" id="KW-0614">Plasmid</keyword>
<dbReference type="RefSeq" id="WP_248652648.1">
    <property type="nucleotide sequence ID" value="NZ_CP096660.1"/>
</dbReference>
<organism evidence="1 2">
    <name type="scientific">Halorussus limi</name>
    <dbReference type="NCBI Taxonomy" id="2938695"/>
    <lineage>
        <taxon>Archaea</taxon>
        <taxon>Methanobacteriati</taxon>
        <taxon>Methanobacteriota</taxon>
        <taxon>Stenosarchaea group</taxon>
        <taxon>Halobacteria</taxon>
        <taxon>Halobacteriales</taxon>
        <taxon>Haladaptataceae</taxon>
        <taxon>Halorussus</taxon>
    </lineage>
</organism>
<accession>A0A8U0HZT4</accession>
<gene>
    <name evidence="1" type="ORF">M0R89_18965</name>
</gene>
<protein>
    <submittedName>
        <fullName evidence="1">HTH domain-containing protein</fullName>
    </submittedName>
</protein>
<keyword evidence="2" id="KW-1185">Reference proteome</keyword>
<dbReference type="SUPFAM" id="SSF46785">
    <property type="entry name" value="Winged helix' DNA-binding domain"/>
    <property type="match status" value="1"/>
</dbReference>
<reference evidence="1 2" key="1">
    <citation type="submission" date="2022-04" db="EMBL/GenBank/DDBJ databases">
        <title>Diverse halophilic archaea isolated from saline environments.</title>
        <authorList>
            <person name="Cui H.-L."/>
        </authorList>
    </citation>
    <scope>NUCLEOTIDE SEQUENCE [LARGE SCALE GENOMIC DNA]</scope>
    <source>
        <strain evidence="1 2">XZYJT49</strain>
        <plasmid evidence="1 2">unnamed1</plasmid>
    </source>
</reference>
<sequence>MSQDRERNDHGQYIGTISLEDVLEAIRQTDSPVATAKELGELLDCSSEAARQKLITLHEQGRVERRTVGANAVVWWLTDTEDTTAEINPDDPFWDAEAHAGDEDELVGEDDIDDILYGAVES</sequence>
<dbReference type="KEGG" id="halx:M0R89_18965"/>
<dbReference type="InterPro" id="IPR036390">
    <property type="entry name" value="WH_DNA-bd_sf"/>
</dbReference>
<proteinExistence type="predicted"/>
<evidence type="ECO:0000313" key="1">
    <source>
        <dbReference type="EMBL" id="UPV76615.1"/>
    </source>
</evidence>